<proteinExistence type="predicted"/>
<dbReference type="AlphaFoldDB" id="A0A3L8Q069"/>
<name>A0A3L8Q069_9GAMM</name>
<protein>
    <submittedName>
        <fullName evidence="1">Uncharacterized protein</fullName>
    </submittedName>
</protein>
<accession>A0A3L8Q069</accession>
<dbReference type="Proteomes" id="UP000281474">
    <property type="component" value="Unassembled WGS sequence"/>
</dbReference>
<organism evidence="1 2">
    <name type="scientific">Parashewanella curva</name>
    <dbReference type="NCBI Taxonomy" id="2338552"/>
    <lineage>
        <taxon>Bacteria</taxon>
        <taxon>Pseudomonadati</taxon>
        <taxon>Pseudomonadota</taxon>
        <taxon>Gammaproteobacteria</taxon>
        <taxon>Alteromonadales</taxon>
        <taxon>Shewanellaceae</taxon>
        <taxon>Parashewanella</taxon>
    </lineage>
</organism>
<dbReference type="EMBL" id="QZEI01000020">
    <property type="protein sequence ID" value="RLV60173.1"/>
    <property type="molecule type" value="Genomic_DNA"/>
</dbReference>
<evidence type="ECO:0000313" key="2">
    <source>
        <dbReference type="Proteomes" id="UP000281474"/>
    </source>
</evidence>
<evidence type="ECO:0000313" key="1">
    <source>
        <dbReference type="EMBL" id="RLV60173.1"/>
    </source>
</evidence>
<reference evidence="1 2" key="1">
    <citation type="submission" date="2018-09" db="EMBL/GenBank/DDBJ databases">
        <title>Phylogeny of the Shewanellaceae, and recommendation for two new genera, Pseudoshewanella and Parashewanella.</title>
        <authorList>
            <person name="Wang G."/>
        </authorList>
    </citation>
    <scope>NUCLEOTIDE SEQUENCE [LARGE SCALE GENOMIC DNA]</scope>
    <source>
        <strain evidence="1 2">C51</strain>
    </source>
</reference>
<gene>
    <name evidence="1" type="ORF">D5018_08545</name>
</gene>
<sequence>MFFMERRTSEGNYYELIELNKVEPDLHKLLFVTLYIYGQKRALPIKTLLRGIGKKDSINHPRVAAILGDWEKKGFVIKFKTTKKDREYQLPENIINNPALTGLSWNGSAKRRTGSSLSNVSLSKRQLICTRLRVKK</sequence>
<comment type="caution">
    <text evidence="1">The sequence shown here is derived from an EMBL/GenBank/DDBJ whole genome shotgun (WGS) entry which is preliminary data.</text>
</comment>
<keyword evidence="2" id="KW-1185">Reference proteome</keyword>